<accession>A0ABU9S9S8</accession>
<dbReference type="EMBL" id="JAYMRW010000003">
    <property type="protein sequence ID" value="MEM5447588.1"/>
    <property type="molecule type" value="Genomic_DNA"/>
</dbReference>
<reference evidence="1 2" key="1">
    <citation type="submission" date="2024-01" db="EMBL/GenBank/DDBJ databases">
        <title>The diversity of rhizobia nodulating Mimosa spp. in eleven states of Brazil covering several biomes is determined by host plant, location, and edaphic factors.</title>
        <authorList>
            <person name="Rouws L."/>
            <person name="Barauna A."/>
            <person name="Beukes C."/>
            <person name="De Faria S.M."/>
            <person name="Gross E."/>
            <person name="Dos Reis Junior F.B."/>
            <person name="Simon M."/>
            <person name="Maluk M."/>
            <person name="Odee D.W."/>
            <person name="Kenicer G."/>
            <person name="Young J.P.W."/>
            <person name="Reis V.M."/>
            <person name="Zilli J."/>
            <person name="James E.K."/>
        </authorList>
    </citation>
    <scope>NUCLEOTIDE SEQUENCE [LARGE SCALE GENOMIC DNA]</scope>
    <source>
        <strain evidence="1 2">JPY164</strain>
    </source>
</reference>
<gene>
    <name evidence="1" type="ORF">VSR33_08785</name>
</gene>
<comment type="caution">
    <text evidence="1">The sequence shown here is derived from an EMBL/GenBank/DDBJ whole genome shotgun (WGS) entry which is preliminary data.</text>
</comment>
<name>A0ABU9S9S8_9BURK</name>
<evidence type="ECO:0000313" key="2">
    <source>
        <dbReference type="Proteomes" id="UP001390669"/>
    </source>
</evidence>
<protein>
    <submittedName>
        <fullName evidence="1">Uncharacterized protein</fullName>
    </submittedName>
</protein>
<keyword evidence="2" id="KW-1185">Reference proteome</keyword>
<organism evidence="1 2">
    <name type="scientific">Paraburkholderia guartelaensis</name>
    <dbReference type="NCBI Taxonomy" id="2546446"/>
    <lineage>
        <taxon>Bacteria</taxon>
        <taxon>Pseudomonadati</taxon>
        <taxon>Pseudomonadota</taxon>
        <taxon>Betaproteobacteria</taxon>
        <taxon>Burkholderiales</taxon>
        <taxon>Burkholderiaceae</taxon>
        <taxon>Paraburkholderia</taxon>
    </lineage>
</organism>
<dbReference type="RefSeq" id="WP_406951862.1">
    <property type="nucleotide sequence ID" value="NZ_JAYMRW010000003.1"/>
</dbReference>
<evidence type="ECO:0000313" key="1">
    <source>
        <dbReference type="EMBL" id="MEM5447588.1"/>
    </source>
</evidence>
<dbReference type="Proteomes" id="UP001390669">
    <property type="component" value="Unassembled WGS sequence"/>
</dbReference>
<sequence length="206" mass="22812">MALTKDVQRLTGLHRYWGSRKTRIFNIFAQFAFSLLSSVSFAQASREEVAACPVVAPSMGIFSGDTVYKNSIIAIEDDKERHQIDLSLYVPLGDKCKKTSFAKYSLEGGDPNVDSLFFIALNGEANVFAIVHWDVNSRGAGTFGKYYQIYAYAPDHHGGLMENETVVNSNEMTGMDGYQDGVQMSFAYKNAGAIRNFYKCGAAFCK</sequence>
<proteinExistence type="predicted"/>